<gene>
    <name evidence="1" type="ORF">H257_17632</name>
</gene>
<dbReference type="OrthoDB" id="128483at2759"/>
<accession>W4FFY1</accession>
<dbReference type="EMBL" id="KI913225">
    <property type="protein sequence ID" value="ETV65746.1"/>
    <property type="molecule type" value="Genomic_DNA"/>
</dbReference>
<reference evidence="1" key="1">
    <citation type="submission" date="2013-12" db="EMBL/GenBank/DDBJ databases">
        <title>The Genome Sequence of Aphanomyces astaci APO3.</title>
        <authorList>
            <consortium name="The Broad Institute Genomics Platform"/>
            <person name="Russ C."/>
            <person name="Tyler B."/>
            <person name="van West P."/>
            <person name="Dieguez-Uribeondo J."/>
            <person name="Young S.K."/>
            <person name="Zeng Q."/>
            <person name="Gargeya S."/>
            <person name="Fitzgerald M."/>
            <person name="Abouelleil A."/>
            <person name="Alvarado L."/>
            <person name="Chapman S.B."/>
            <person name="Gainer-Dewar J."/>
            <person name="Goldberg J."/>
            <person name="Griggs A."/>
            <person name="Gujja S."/>
            <person name="Hansen M."/>
            <person name="Howarth C."/>
            <person name="Imamovic A."/>
            <person name="Ireland A."/>
            <person name="Larimer J."/>
            <person name="McCowan C."/>
            <person name="Murphy C."/>
            <person name="Pearson M."/>
            <person name="Poon T.W."/>
            <person name="Priest M."/>
            <person name="Roberts A."/>
            <person name="Saif S."/>
            <person name="Shea T."/>
            <person name="Sykes S."/>
            <person name="Wortman J."/>
            <person name="Nusbaum C."/>
            <person name="Birren B."/>
        </authorList>
    </citation>
    <scope>NUCLEOTIDE SEQUENCE [LARGE SCALE GENOMIC DNA]</scope>
    <source>
        <strain evidence="1">APO3</strain>
    </source>
</reference>
<name>W4FFY1_APHAT</name>
<protein>
    <recommendedName>
        <fullName evidence="2">DDE Tnp4 domain-containing protein</fullName>
    </recommendedName>
</protein>
<evidence type="ECO:0000313" key="1">
    <source>
        <dbReference type="EMBL" id="ETV65746.1"/>
    </source>
</evidence>
<dbReference type="VEuPathDB" id="FungiDB:H257_17632"/>
<organism evidence="1">
    <name type="scientific">Aphanomyces astaci</name>
    <name type="common">Crayfish plague agent</name>
    <dbReference type="NCBI Taxonomy" id="112090"/>
    <lineage>
        <taxon>Eukaryota</taxon>
        <taxon>Sar</taxon>
        <taxon>Stramenopiles</taxon>
        <taxon>Oomycota</taxon>
        <taxon>Saprolegniomycetes</taxon>
        <taxon>Saprolegniales</taxon>
        <taxon>Verrucalvaceae</taxon>
        <taxon>Aphanomyces</taxon>
    </lineage>
</organism>
<dbReference type="GeneID" id="20819628"/>
<dbReference type="AlphaFoldDB" id="W4FFY1"/>
<evidence type="ECO:0008006" key="2">
    <source>
        <dbReference type="Google" id="ProtNLM"/>
    </source>
</evidence>
<sequence length="353" mass="40035">MRVTSIIEYLQKQHAVDQINIAECLLTHGDTIDAILEESGCDDCLLSPTSPKDAFFMTLTVLKHYQTWEMQATHFKFKAPTFQKLITLVIAVIESIFFRHFVKMPSMTDLRNKDAVLPTTPRHYFSGKHKLYGLKVEASVSTEILCVDMSAHLPGLMKDLTMLMDRFTVHRMSLANVETEMAINDVGETFDDQIGYSTGLVTKGYVGIMHHTRRIHSKKKPTGGALDTDDVNRSKRVSSDKVVLWKVSYATFTWNHIFDGFLRLTFTLTKHQVTLMPLRSNDGATYRSVLACYQAMSKTYSTSTGAMKLNGASRRHRAERVLKGSAIRRRMSSLNDSPYIRRLPSQNNSPSLR</sequence>
<dbReference type="RefSeq" id="XP_009844798.1">
    <property type="nucleotide sequence ID" value="XM_009846496.1"/>
</dbReference>
<proteinExistence type="predicted"/>